<evidence type="ECO:0008006" key="4">
    <source>
        <dbReference type="Google" id="ProtNLM"/>
    </source>
</evidence>
<gene>
    <name evidence="2" type="ORF">BSZ37_08640</name>
</gene>
<dbReference type="Pfam" id="PF05656">
    <property type="entry name" value="DUF805"/>
    <property type="match status" value="1"/>
</dbReference>
<comment type="caution">
    <text evidence="2">The sequence shown here is derived from an EMBL/GenBank/DDBJ whole genome shotgun (WGS) entry which is preliminary data.</text>
</comment>
<keyword evidence="1" id="KW-0812">Transmembrane</keyword>
<dbReference type="InterPro" id="IPR008523">
    <property type="entry name" value="DUF805"/>
</dbReference>
<dbReference type="RefSeq" id="WP_179299537.1">
    <property type="nucleotide sequence ID" value="NZ_MQWD01000001.1"/>
</dbReference>
<dbReference type="AlphaFoldDB" id="A0A271IZ63"/>
<accession>A0A271IZ63</accession>
<sequence length="123" mass="12997">MTPAAAYLHVLAAFADFDGRASRAELWGFVLVHTLVMGVLVVASAVVGRWSGMGWIAGSAVVALYLAVSFFPALSAVARRLHDTGRSSLLVALGLVPIVGLLLLYWLVLPGEPGPNRYGQPPE</sequence>
<dbReference type="PANTHER" id="PTHR34980:SF2">
    <property type="entry name" value="INNER MEMBRANE PROTEIN YHAH-RELATED"/>
    <property type="match status" value="1"/>
</dbReference>
<keyword evidence="1" id="KW-1133">Transmembrane helix</keyword>
<dbReference type="PANTHER" id="PTHR34980">
    <property type="entry name" value="INNER MEMBRANE PROTEIN-RELATED-RELATED"/>
    <property type="match status" value="1"/>
</dbReference>
<proteinExistence type="predicted"/>
<evidence type="ECO:0000313" key="2">
    <source>
        <dbReference type="EMBL" id="PAP76502.1"/>
    </source>
</evidence>
<protein>
    <recommendedName>
        <fullName evidence="4">DUF805 domain-containing protein</fullName>
    </recommendedName>
</protein>
<feature type="transmembrane region" description="Helical" evidence="1">
    <location>
        <begin position="53"/>
        <end position="77"/>
    </location>
</feature>
<evidence type="ECO:0000256" key="1">
    <source>
        <dbReference type="SAM" id="Phobius"/>
    </source>
</evidence>
<keyword evidence="3" id="KW-1185">Reference proteome</keyword>
<evidence type="ECO:0000313" key="3">
    <source>
        <dbReference type="Proteomes" id="UP000216339"/>
    </source>
</evidence>
<organism evidence="2 3">
    <name type="scientific">Rubrivirga marina</name>
    <dbReference type="NCBI Taxonomy" id="1196024"/>
    <lineage>
        <taxon>Bacteria</taxon>
        <taxon>Pseudomonadati</taxon>
        <taxon>Rhodothermota</taxon>
        <taxon>Rhodothermia</taxon>
        <taxon>Rhodothermales</taxon>
        <taxon>Rubricoccaceae</taxon>
        <taxon>Rubrivirga</taxon>
    </lineage>
</organism>
<name>A0A271IZ63_9BACT</name>
<keyword evidence="1" id="KW-0472">Membrane</keyword>
<feature type="transmembrane region" description="Helical" evidence="1">
    <location>
        <begin position="89"/>
        <end position="108"/>
    </location>
</feature>
<feature type="transmembrane region" description="Helical" evidence="1">
    <location>
        <begin position="26"/>
        <end position="47"/>
    </location>
</feature>
<dbReference type="GO" id="GO:0005886">
    <property type="term" value="C:plasma membrane"/>
    <property type="evidence" value="ECO:0007669"/>
    <property type="project" value="TreeGrafter"/>
</dbReference>
<dbReference type="EMBL" id="MQWD01000001">
    <property type="protein sequence ID" value="PAP76502.1"/>
    <property type="molecule type" value="Genomic_DNA"/>
</dbReference>
<reference evidence="2 3" key="1">
    <citation type="submission" date="2016-11" db="EMBL/GenBank/DDBJ databases">
        <title>Study of marine rhodopsin-containing bacteria.</title>
        <authorList>
            <person name="Yoshizawa S."/>
            <person name="Kumagai Y."/>
            <person name="Kogure K."/>
        </authorList>
    </citation>
    <scope>NUCLEOTIDE SEQUENCE [LARGE SCALE GENOMIC DNA]</scope>
    <source>
        <strain evidence="2 3">SAORIC-28</strain>
    </source>
</reference>
<dbReference type="Proteomes" id="UP000216339">
    <property type="component" value="Unassembled WGS sequence"/>
</dbReference>